<comment type="cofactor">
    <cofactor evidence="4">
        <name>FAD</name>
        <dbReference type="ChEBI" id="CHEBI:57692"/>
    </cofactor>
    <text evidence="4">Binds 1 FAD per subunit.</text>
</comment>
<feature type="domain" description="Cryptochrome/DNA photolyase FAD-binding" evidence="7">
    <location>
        <begin position="16"/>
        <end position="212"/>
    </location>
</feature>
<dbReference type="InterPro" id="IPR005101">
    <property type="entry name" value="Cryptochr/Photolyase_FAD-bd"/>
</dbReference>
<dbReference type="GO" id="GO:0005634">
    <property type="term" value="C:nucleus"/>
    <property type="evidence" value="ECO:0007669"/>
    <property type="project" value="TreeGrafter"/>
</dbReference>
<proteinExistence type="inferred from homology"/>
<evidence type="ECO:0000256" key="2">
    <source>
        <dbReference type="ARBA" id="ARBA00022630"/>
    </source>
</evidence>
<organism evidence="8 9">
    <name type="scientific">Stegodyphus mimosarum</name>
    <name type="common">African social velvet spider</name>
    <dbReference type="NCBI Taxonomy" id="407821"/>
    <lineage>
        <taxon>Eukaryota</taxon>
        <taxon>Metazoa</taxon>
        <taxon>Ecdysozoa</taxon>
        <taxon>Arthropoda</taxon>
        <taxon>Chelicerata</taxon>
        <taxon>Arachnida</taxon>
        <taxon>Araneae</taxon>
        <taxon>Araneomorphae</taxon>
        <taxon>Entelegynae</taxon>
        <taxon>Eresoidea</taxon>
        <taxon>Eresidae</taxon>
        <taxon>Stegodyphus</taxon>
    </lineage>
</organism>
<dbReference type="Gene3D" id="1.25.40.80">
    <property type="match status" value="1"/>
</dbReference>
<dbReference type="InterPro" id="IPR036134">
    <property type="entry name" value="Crypto/Photolyase_FAD-like_sf"/>
</dbReference>
<dbReference type="GO" id="GO:0032922">
    <property type="term" value="P:circadian regulation of gene expression"/>
    <property type="evidence" value="ECO:0007669"/>
    <property type="project" value="TreeGrafter"/>
</dbReference>
<gene>
    <name evidence="8" type="ORF">X975_13940</name>
</gene>
<evidence type="ECO:0000256" key="1">
    <source>
        <dbReference type="ARBA" id="ARBA00005862"/>
    </source>
</evidence>
<feature type="region of interest" description="Disordered" evidence="6">
    <location>
        <begin position="234"/>
        <end position="273"/>
    </location>
</feature>
<feature type="site" description="Electron transfer via tryptophanyl radical" evidence="5">
    <location>
        <position position="102"/>
    </location>
</feature>
<dbReference type="AlphaFoldDB" id="A0A087UTI1"/>
<dbReference type="PANTHER" id="PTHR11455">
    <property type="entry name" value="CRYPTOCHROME"/>
    <property type="match status" value="1"/>
</dbReference>
<reference evidence="8 9" key="1">
    <citation type="submission" date="2013-11" db="EMBL/GenBank/DDBJ databases">
        <title>Genome sequencing of Stegodyphus mimosarum.</title>
        <authorList>
            <person name="Bechsgaard J."/>
        </authorList>
    </citation>
    <scope>NUCLEOTIDE SEQUENCE [LARGE SCALE GENOMIC DNA]</scope>
</reference>
<feature type="site" description="Electron transfer via tryptophanyl radical" evidence="5">
    <location>
        <position position="48"/>
    </location>
</feature>
<evidence type="ECO:0000256" key="5">
    <source>
        <dbReference type="PIRSR" id="PIRSR602081-2"/>
    </source>
</evidence>
<dbReference type="GO" id="GO:0005737">
    <property type="term" value="C:cytoplasm"/>
    <property type="evidence" value="ECO:0007669"/>
    <property type="project" value="TreeGrafter"/>
</dbReference>
<dbReference type="GO" id="GO:0043153">
    <property type="term" value="P:entrainment of circadian clock by photoperiod"/>
    <property type="evidence" value="ECO:0007669"/>
    <property type="project" value="TreeGrafter"/>
</dbReference>
<dbReference type="Pfam" id="PF03441">
    <property type="entry name" value="FAD_binding_7"/>
    <property type="match status" value="1"/>
</dbReference>
<dbReference type="EMBL" id="KK121532">
    <property type="protein sequence ID" value="KFM80670.1"/>
    <property type="molecule type" value="Genomic_DNA"/>
</dbReference>
<protein>
    <submittedName>
        <fullName evidence="8">Cryptochrome-1</fullName>
    </submittedName>
</protein>
<sequence>MKSKHGYSKPPVSLHGQLFWREFFYTVGSATPCFDQMIGNPICKQIPWKENKMLLEAWENAQTGYPFIDAIMTQLRQEGWVHHLARHAVACFLTRGDLWVSWVHGMKVFEELLLDADWSLNAGNWMWLSCSAFFHQYFRVYSPIAFGKKTDKNGDFIRKYIPVLKRFPPEYIYEPWKAPKKLQEQLGCVIGKDYPARIVDHDEARLQNLRLMDVAYKGKSGNATAEVKISSPGLKNIRTSKPESELSPVTQSSKRLSLEGKSEGEHSKFPKTKVKESLCNVRKRCKESDIKNYFIKKK</sequence>
<evidence type="ECO:0000256" key="3">
    <source>
        <dbReference type="ARBA" id="ARBA00022827"/>
    </source>
</evidence>
<feature type="binding site" evidence="4">
    <location>
        <begin position="115"/>
        <end position="117"/>
    </location>
    <ligand>
        <name>FAD</name>
        <dbReference type="ChEBI" id="CHEBI:57692"/>
    </ligand>
</feature>
<dbReference type="OrthoDB" id="435881at2759"/>
<dbReference type="Proteomes" id="UP000054359">
    <property type="component" value="Unassembled WGS sequence"/>
</dbReference>
<evidence type="ECO:0000256" key="4">
    <source>
        <dbReference type="PIRSR" id="PIRSR602081-1"/>
    </source>
</evidence>
<dbReference type="GO" id="GO:0003904">
    <property type="term" value="F:deoxyribodipyrimidine photo-lyase activity"/>
    <property type="evidence" value="ECO:0007669"/>
    <property type="project" value="TreeGrafter"/>
</dbReference>
<dbReference type="SUPFAM" id="SSF48173">
    <property type="entry name" value="Cryptochrome/photolyase FAD-binding domain"/>
    <property type="match status" value="1"/>
</dbReference>
<evidence type="ECO:0000256" key="6">
    <source>
        <dbReference type="SAM" id="MobiDB-lite"/>
    </source>
</evidence>
<dbReference type="GO" id="GO:0071949">
    <property type="term" value="F:FAD binding"/>
    <property type="evidence" value="ECO:0007669"/>
    <property type="project" value="TreeGrafter"/>
</dbReference>
<evidence type="ECO:0000313" key="8">
    <source>
        <dbReference type="EMBL" id="KFM80670.1"/>
    </source>
</evidence>
<dbReference type="FunFam" id="1.10.579.10:FF:000001">
    <property type="entry name" value="Cryptochrome 1"/>
    <property type="match status" value="1"/>
</dbReference>
<keyword evidence="9" id="KW-1185">Reference proteome</keyword>
<dbReference type="InterPro" id="IPR002081">
    <property type="entry name" value="Cryptochrome/DNA_photolyase_1"/>
</dbReference>
<accession>A0A087UTI1</accession>
<feature type="binding site" evidence="4">
    <location>
        <begin position="17"/>
        <end position="24"/>
    </location>
    <ligand>
        <name>FAD</name>
        <dbReference type="ChEBI" id="CHEBI:57692"/>
    </ligand>
</feature>
<dbReference type="Gene3D" id="1.10.579.10">
    <property type="entry name" value="DNA Cyclobutane Dipyrimidine Photolyase, subunit A, domain 3"/>
    <property type="match status" value="1"/>
</dbReference>
<dbReference type="PANTHER" id="PTHR11455:SF9">
    <property type="entry name" value="CRYPTOCHROME CIRCADIAN CLOCK 5 ISOFORM X1"/>
    <property type="match status" value="1"/>
</dbReference>
<evidence type="ECO:0000259" key="7">
    <source>
        <dbReference type="Pfam" id="PF03441"/>
    </source>
</evidence>
<evidence type="ECO:0000313" key="9">
    <source>
        <dbReference type="Proteomes" id="UP000054359"/>
    </source>
</evidence>
<dbReference type="GO" id="GO:0003677">
    <property type="term" value="F:DNA binding"/>
    <property type="evidence" value="ECO:0007669"/>
    <property type="project" value="TreeGrafter"/>
</dbReference>
<keyword evidence="3 4" id="KW-0274">FAD</keyword>
<keyword evidence="2 4" id="KW-0285">Flavoprotein</keyword>
<comment type="similarity">
    <text evidence="1">Belongs to the DNA photolyase class-1 family.</text>
</comment>
<feature type="site" description="Electron transfer via tryptophanyl radical" evidence="5">
    <location>
        <position position="125"/>
    </location>
</feature>
<feature type="non-terminal residue" evidence="8">
    <location>
        <position position="298"/>
    </location>
</feature>
<feature type="compositionally biased region" description="Basic and acidic residues" evidence="6">
    <location>
        <begin position="256"/>
        <end position="273"/>
    </location>
</feature>
<dbReference type="STRING" id="407821.A0A087UTI1"/>
<name>A0A087UTI1_STEMI</name>